<dbReference type="Proteomes" id="UP000193944">
    <property type="component" value="Unassembled WGS sequence"/>
</dbReference>
<evidence type="ECO:0000313" key="2">
    <source>
        <dbReference type="EMBL" id="ORX76550.1"/>
    </source>
</evidence>
<proteinExistence type="predicted"/>
<comment type="caution">
    <text evidence="2">The sequence shown here is derived from an EMBL/GenBank/DDBJ whole genome shotgun (WGS) entry which is preliminary data.</text>
</comment>
<accession>A0A1Y1WSM9</accession>
<dbReference type="EMBL" id="MCFG01000292">
    <property type="protein sequence ID" value="ORX76550.1"/>
    <property type="molecule type" value="Genomic_DNA"/>
</dbReference>
<name>A0A1Y1WSM9_9FUNG</name>
<gene>
    <name evidence="2" type="ORF">BCR32DRAFT_329300</name>
</gene>
<sequence>MKINRNKENLKESEISRINFYRHAIGYFKYKNNELEKQLKELRMVCQLLQENFNCSLLEYRKLCLERTILKKSIKEKDLNISQKKRLDRLEKEIEEIKKNKENENKILDQLNKLEKEIDDLKRDNQLNLQDNKLNKTALTRQVFENTKNIKLIMDYLNNLNIPINPKDVMKNN</sequence>
<organism evidence="2 3">
    <name type="scientific">Anaeromyces robustus</name>
    <dbReference type="NCBI Taxonomy" id="1754192"/>
    <lineage>
        <taxon>Eukaryota</taxon>
        <taxon>Fungi</taxon>
        <taxon>Fungi incertae sedis</taxon>
        <taxon>Chytridiomycota</taxon>
        <taxon>Chytridiomycota incertae sedis</taxon>
        <taxon>Neocallimastigomycetes</taxon>
        <taxon>Neocallimastigales</taxon>
        <taxon>Neocallimastigaceae</taxon>
        <taxon>Anaeromyces</taxon>
    </lineage>
</organism>
<evidence type="ECO:0000256" key="1">
    <source>
        <dbReference type="SAM" id="Coils"/>
    </source>
</evidence>
<reference evidence="2 3" key="1">
    <citation type="submission" date="2016-08" db="EMBL/GenBank/DDBJ databases">
        <title>A Parts List for Fungal Cellulosomes Revealed by Comparative Genomics.</title>
        <authorList>
            <consortium name="DOE Joint Genome Institute"/>
            <person name="Haitjema C.H."/>
            <person name="Gilmore S.P."/>
            <person name="Henske J.K."/>
            <person name="Solomon K.V."/>
            <person name="De Groot R."/>
            <person name="Kuo A."/>
            <person name="Mondo S.J."/>
            <person name="Salamov A.A."/>
            <person name="Labutti K."/>
            <person name="Zhao Z."/>
            <person name="Chiniquy J."/>
            <person name="Barry K."/>
            <person name="Brewer H.M."/>
            <person name="Purvine S.O."/>
            <person name="Wright A.T."/>
            <person name="Boxma B."/>
            <person name="Van Alen T."/>
            <person name="Hackstein J.H."/>
            <person name="Baker S.E."/>
            <person name="Grigoriev I.V."/>
            <person name="O'Malley M.A."/>
        </authorList>
    </citation>
    <scope>NUCLEOTIDE SEQUENCE [LARGE SCALE GENOMIC DNA]</scope>
    <source>
        <strain evidence="2 3">S4</strain>
    </source>
</reference>
<protein>
    <submittedName>
        <fullName evidence="2">Uncharacterized protein</fullName>
    </submittedName>
</protein>
<feature type="coiled-coil region" evidence="1">
    <location>
        <begin position="80"/>
        <end position="131"/>
    </location>
</feature>
<evidence type="ECO:0000313" key="3">
    <source>
        <dbReference type="Proteomes" id="UP000193944"/>
    </source>
</evidence>
<dbReference type="AlphaFoldDB" id="A0A1Y1WSM9"/>
<reference evidence="2 3" key="2">
    <citation type="submission" date="2016-08" db="EMBL/GenBank/DDBJ databases">
        <title>Pervasive Adenine N6-methylation of Active Genes in Fungi.</title>
        <authorList>
            <consortium name="DOE Joint Genome Institute"/>
            <person name="Mondo S.J."/>
            <person name="Dannebaum R.O."/>
            <person name="Kuo R.C."/>
            <person name="Labutti K."/>
            <person name="Haridas S."/>
            <person name="Kuo A."/>
            <person name="Salamov A."/>
            <person name="Ahrendt S.R."/>
            <person name="Lipzen A."/>
            <person name="Sullivan W."/>
            <person name="Andreopoulos W.B."/>
            <person name="Clum A."/>
            <person name="Lindquist E."/>
            <person name="Daum C."/>
            <person name="Ramamoorthy G.K."/>
            <person name="Gryganskyi A."/>
            <person name="Culley D."/>
            <person name="Magnuson J.K."/>
            <person name="James T.Y."/>
            <person name="O'Malley M.A."/>
            <person name="Stajich J.E."/>
            <person name="Spatafora J.W."/>
            <person name="Visel A."/>
            <person name="Grigoriev I.V."/>
        </authorList>
    </citation>
    <scope>NUCLEOTIDE SEQUENCE [LARGE SCALE GENOMIC DNA]</scope>
    <source>
        <strain evidence="2 3">S4</strain>
    </source>
</reference>
<keyword evidence="3" id="KW-1185">Reference proteome</keyword>
<keyword evidence="1" id="KW-0175">Coiled coil</keyword>
<feature type="non-terminal residue" evidence="2">
    <location>
        <position position="173"/>
    </location>
</feature>